<dbReference type="Proteomes" id="UP000664521">
    <property type="component" value="Unassembled WGS sequence"/>
</dbReference>
<proteinExistence type="predicted"/>
<sequence>MLSGLQGMIELRAASSRALPKIQHYLSAPRDDDVFKRNPLRKMNGASGRIIHEQWPKRGGVLTPGKAIRLWSKYNMTAGNLPEI</sequence>
<evidence type="ECO:0000313" key="1">
    <source>
        <dbReference type="EMBL" id="CAF9925364.1"/>
    </source>
</evidence>
<evidence type="ECO:0000313" key="2">
    <source>
        <dbReference type="Proteomes" id="UP000664521"/>
    </source>
</evidence>
<accession>A0A8H3FL31</accession>
<keyword evidence="2" id="KW-1185">Reference proteome</keyword>
<organism evidence="1 2">
    <name type="scientific">Heterodermia speciosa</name>
    <dbReference type="NCBI Taxonomy" id="116794"/>
    <lineage>
        <taxon>Eukaryota</taxon>
        <taxon>Fungi</taxon>
        <taxon>Dikarya</taxon>
        <taxon>Ascomycota</taxon>
        <taxon>Pezizomycotina</taxon>
        <taxon>Lecanoromycetes</taxon>
        <taxon>OSLEUM clade</taxon>
        <taxon>Lecanoromycetidae</taxon>
        <taxon>Caliciales</taxon>
        <taxon>Physciaceae</taxon>
        <taxon>Heterodermia</taxon>
    </lineage>
</organism>
<comment type="caution">
    <text evidence="1">The sequence shown here is derived from an EMBL/GenBank/DDBJ whole genome shotgun (WGS) entry which is preliminary data.</text>
</comment>
<reference evidence="1" key="1">
    <citation type="submission" date="2021-03" db="EMBL/GenBank/DDBJ databases">
        <authorList>
            <person name="Tagirdzhanova G."/>
        </authorList>
    </citation>
    <scope>NUCLEOTIDE SEQUENCE</scope>
</reference>
<gene>
    <name evidence="1" type="ORF">HETSPECPRED_005816</name>
</gene>
<protein>
    <submittedName>
        <fullName evidence="1">Uncharacterized protein</fullName>
    </submittedName>
</protein>
<name>A0A8H3FL31_9LECA</name>
<dbReference type="AlphaFoldDB" id="A0A8H3FL31"/>
<dbReference type="EMBL" id="CAJPDS010000038">
    <property type="protein sequence ID" value="CAF9925364.1"/>
    <property type="molecule type" value="Genomic_DNA"/>
</dbReference>